<dbReference type="InterPro" id="IPR028002">
    <property type="entry name" value="Myb_DNA-bind_5"/>
</dbReference>
<comment type="caution">
    <text evidence="9">The sequence shown here is derived from an EMBL/GenBank/DDBJ whole genome shotgun (WGS) entry which is preliminary data.</text>
</comment>
<keyword evidence="6" id="KW-0804">Transcription</keyword>
<name>A0A835G7W7_SPOEX</name>
<sequence length="263" mass="30376">MVNLYHKMCDIDRKKPFSSLEKDLFLNIIQKYEDILSCKKTNSVSVVKKKHSWAKILNEYNSSPIVSQKASTKQLTKLWYNIKAKAREAKTKENVRFMTGGGLVVDDMNPVDAKVMDIDKNILTNVQVDVDSDINGQLTIQGDNNDEAWSKTSISYVVIPDLPDNSPGTQISWNVSQPSTSTQNYTEEKERTAIKTPMKKSSFGEKYINKIDILKIKILEEELKHQEEMHKVELTMKLKEKEFKEKLWEMGLKIKERELTQLE</sequence>
<dbReference type="Pfam" id="PF13873">
    <property type="entry name" value="Myb_DNA-bind_5"/>
    <property type="match status" value="1"/>
</dbReference>
<feature type="domain" description="Myb/SANT-like DNA-binding" evidence="8">
    <location>
        <begin position="13"/>
        <end position="89"/>
    </location>
</feature>
<comment type="subunit">
    <text evidence="2">Self-associates forming complexes of several hundred monomers.</text>
</comment>
<dbReference type="EMBL" id="JACKWZ010000302">
    <property type="protein sequence ID" value="KAF9409702.1"/>
    <property type="molecule type" value="Genomic_DNA"/>
</dbReference>
<evidence type="ECO:0000256" key="2">
    <source>
        <dbReference type="ARBA" id="ARBA00011764"/>
    </source>
</evidence>
<protein>
    <recommendedName>
        <fullName evidence="4">Myb/SANT-like DNA-binding domain-containing protein 3</fullName>
    </recommendedName>
    <alternativeName>
        <fullName evidence="3">Regulatory protein zeste</fullName>
    </alternativeName>
</protein>
<evidence type="ECO:0000256" key="5">
    <source>
        <dbReference type="ARBA" id="ARBA00023015"/>
    </source>
</evidence>
<dbReference type="PANTHER" id="PTHR21632:SF4">
    <property type="entry name" value="REGULATORY PROTEIN ZESTE"/>
    <property type="match status" value="1"/>
</dbReference>
<evidence type="ECO:0000256" key="7">
    <source>
        <dbReference type="ARBA" id="ARBA00025466"/>
    </source>
</evidence>
<evidence type="ECO:0000313" key="10">
    <source>
        <dbReference type="Proteomes" id="UP000648187"/>
    </source>
</evidence>
<evidence type="ECO:0000313" key="9">
    <source>
        <dbReference type="EMBL" id="KAF9409702.1"/>
    </source>
</evidence>
<keyword evidence="10" id="KW-1185">Reference proteome</keyword>
<reference evidence="9" key="1">
    <citation type="submission" date="2020-08" db="EMBL/GenBank/DDBJ databases">
        <title>Spodoptera exigua strain:BAW_Kor-Di-RS1 Genome sequencing and assembly.</title>
        <authorList>
            <person name="Kim J."/>
            <person name="Nam H.Y."/>
            <person name="Kwon M."/>
            <person name="Choi J.H."/>
            <person name="Cho S.R."/>
            <person name="Kim G.-H."/>
        </authorList>
    </citation>
    <scope>NUCLEOTIDE SEQUENCE</scope>
    <source>
        <strain evidence="9">BAW_Kor-Di-RS1</strain>
        <tissue evidence="9">Whole-body</tissue>
    </source>
</reference>
<accession>A0A835G7W7</accession>
<evidence type="ECO:0000256" key="3">
    <source>
        <dbReference type="ARBA" id="ARBA00016807"/>
    </source>
</evidence>
<keyword evidence="5" id="KW-0805">Transcription regulation</keyword>
<gene>
    <name evidence="9" type="ORF">HW555_010992</name>
</gene>
<comment type="similarity">
    <text evidence="1">Belongs to the MSANTD3 family.</text>
</comment>
<organism evidence="9 10">
    <name type="scientific">Spodoptera exigua</name>
    <name type="common">Beet armyworm</name>
    <name type="synonym">Noctua fulgens</name>
    <dbReference type="NCBI Taxonomy" id="7107"/>
    <lineage>
        <taxon>Eukaryota</taxon>
        <taxon>Metazoa</taxon>
        <taxon>Ecdysozoa</taxon>
        <taxon>Arthropoda</taxon>
        <taxon>Hexapoda</taxon>
        <taxon>Insecta</taxon>
        <taxon>Pterygota</taxon>
        <taxon>Neoptera</taxon>
        <taxon>Endopterygota</taxon>
        <taxon>Lepidoptera</taxon>
        <taxon>Glossata</taxon>
        <taxon>Ditrysia</taxon>
        <taxon>Noctuoidea</taxon>
        <taxon>Noctuidae</taxon>
        <taxon>Amphipyrinae</taxon>
        <taxon>Spodoptera</taxon>
    </lineage>
</organism>
<evidence type="ECO:0000256" key="4">
    <source>
        <dbReference type="ARBA" id="ARBA00021372"/>
    </source>
</evidence>
<proteinExistence type="inferred from homology"/>
<comment type="function">
    <text evidence="7">Involved in transvection phenomena (= synapsis-dependent gene expression), where the synaptic pairing of chromosomes carrying genes with which zeste interacts influences the expression of these genes. Zeste binds to DNA and stimulates transcription from a nearby promoter.</text>
</comment>
<evidence type="ECO:0000259" key="8">
    <source>
        <dbReference type="Pfam" id="PF13873"/>
    </source>
</evidence>
<dbReference type="PANTHER" id="PTHR21632">
    <property type="entry name" value="REGULATORY PROTEIN ZESTE"/>
    <property type="match status" value="1"/>
</dbReference>
<evidence type="ECO:0000256" key="6">
    <source>
        <dbReference type="ARBA" id="ARBA00023163"/>
    </source>
</evidence>
<dbReference type="AlphaFoldDB" id="A0A835G7W7"/>
<dbReference type="Proteomes" id="UP000648187">
    <property type="component" value="Unassembled WGS sequence"/>
</dbReference>
<evidence type="ECO:0000256" key="1">
    <source>
        <dbReference type="ARBA" id="ARBA00007954"/>
    </source>
</evidence>